<feature type="region of interest" description="Disordered" evidence="3">
    <location>
        <begin position="353"/>
        <end position="376"/>
    </location>
</feature>
<proteinExistence type="predicted"/>
<dbReference type="EMBL" id="CM008054">
    <property type="protein sequence ID" value="PVH32090.1"/>
    <property type="molecule type" value="Genomic_DNA"/>
</dbReference>
<feature type="domain" description="CCHC-type" evidence="4">
    <location>
        <begin position="498"/>
        <end position="511"/>
    </location>
</feature>
<dbReference type="SMART" id="SM00343">
    <property type="entry name" value="ZnF_C2HC"/>
    <property type="match status" value="3"/>
</dbReference>
<dbReference type="Pfam" id="PF00098">
    <property type="entry name" value="zf-CCHC"/>
    <property type="match status" value="1"/>
</dbReference>
<accession>A0A2T8I347</accession>
<dbReference type="Proteomes" id="UP000243499">
    <property type="component" value="Chromosome 9"/>
</dbReference>
<dbReference type="GO" id="GO:0003676">
    <property type="term" value="F:nucleic acid binding"/>
    <property type="evidence" value="ECO:0007669"/>
    <property type="project" value="InterPro"/>
</dbReference>
<dbReference type="PROSITE" id="PS50158">
    <property type="entry name" value="ZF_CCHC"/>
    <property type="match status" value="2"/>
</dbReference>
<keyword evidence="1" id="KW-0862">Zinc</keyword>
<gene>
    <name evidence="5" type="ORF">PAHAL_9G308100</name>
</gene>
<keyword evidence="1" id="KW-0863">Zinc-finger</keyword>
<evidence type="ECO:0000313" key="5">
    <source>
        <dbReference type="EMBL" id="PVH32090.1"/>
    </source>
</evidence>
<dbReference type="SUPFAM" id="SSF57756">
    <property type="entry name" value="Retrovirus zinc finger-like domains"/>
    <property type="match status" value="1"/>
</dbReference>
<feature type="coiled-coil region" evidence="2">
    <location>
        <begin position="260"/>
        <end position="287"/>
    </location>
</feature>
<reference evidence="5" key="1">
    <citation type="submission" date="2018-04" db="EMBL/GenBank/DDBJ databases">
        <title>WGS assembly of Panicum hallii.</title>
        <authorList>
            <person name="Lovell J."/>
            <person name="Jenkins J."/>
            <person name="Lowry D."/>
            <person name="Mamidi S."/>
            <person name="Sreedasyam A."/>
            <person name="Weng X."/>
            <person name="Barry K."/>
            <person name="Bonette J."/>
            <person name="Campitelli B."/>
            <person name="Daum C."/>
            <person name="Gordon S."/>
            <person name="Gould B."/>
            <person name="Lipzen A."/>
            <person name="Macqueen A."/>
            <person name="Palacio-Mejia J."/>
            <person name="Plott C."/>
            <person name="Shakirov E."/>
            <person name="Shu S."/>
            <person name="Yoshinaga Y."/>
            <person name="Zane M."/>
            <person name="Rokhsar D."/>
            <person name="Grimwood J."/>
            <person name="Schmutz J."/>
            <person name="Juenger T."/>
        </authorList>
    </citation>
    <scope>NUCLEOTIDE SEQUENCE [LARGE SCALE GENOMIC DNA]</scope>
    <source>
        <strain evidence="5">FIL2</strain>
    </source>
</reference>
<protein>
    <recommendedName>
        <fullName evidence="4">CCHC-type domain-containing protein</fullName>
    </recommendedName>
</protein>
<evidence type="ECO:0000259" key="4">
    <source>
        <dbReference type="PROSITE" id="PS50158"/>
    </source>
</evidence>
<organism evidence="5">
    <name type="scientific">Panicum hallii</name>
    <dbReference type="NCBI Taxonomy" id="206008"/>
    <lineage>
        <taxon>Eukaryota</taxon>
        <taxon>Viridiplantae</taxon>
        <taxon>Streptophyta</taxon>
        <taxon>Embryophyta</taxon>
        <taxon>Tracheophyta</taxon>
        <taxon>Spermatophyta</taxon>
        <taxon>Magnoliopsida</taxon>
        <taxon>Liliopsida</taxon>
        <taxon>Poales</taxon>
        <taxon>Poaceae</taxon>
        <taxon>PACMAD clade</taxon>
        <taxon>Panicoideae</taxon>
        <taxon>Panicodae</taxon>
        <taxon>Paniceae</taxon>
        <taxon>Panicinae</taxon>
        <taxon>Panicum</taxon>
        <taxon>Panicum sect. Panicum</taxon>
    </lineage>
</organism>
<evidence type="ECO:0000256" key="3">
    <source>
        <dbReference type="SAM" id="MobiDB-lite"/>
    </source>
</evidence>
<sequence>MSTGGEVLLELLLLDGSNYAYWYAFVLNVLRTMGPQIERIIDVSISPPSVDWSNLTKEKEKCLQVNAQATNVLIRALSKDVLDSIMDYDEDDDDDILDACLIWTTLKERYDKSKCDEEVMLDKSCEGFSTSSTINEKPQMIFSNGQDDISISTSSPTHESMQVCDCCHPNEESTSSPHITSIAEADVCLMGRDKKNPRKVNDFLLESHERQEEHLIEKIKELNTLTKEHEKLKDCHALLVRRYEKLSFEQTCATNSIYCVAQLEKANFELKAQLEDLTSKHVDLQEKYDDTSCSHEKLVDSHAKLDIAHEVMVTSCTSSQVHIDLSCANPCLSQANNLLSTTSDLDNVGKKERHNGHGLVANSNKKNKSNKLKYKEQSQNKIKIPLTCFNCKKEGHHVRDCSLKKEEKDMSKNKGKKKWMAHIKCFQCSNMGHCASICSNKIHAKTSLPKKKTRRSKRKCYGCNEKGQLHHRQIVNKKIKNQDEKKTRTSCNDNQNICYTCRRKGHIGKNCLLGKISKPNSFI</sequence>
<evidence type="ECO:0000256" key="2">
    <source>
        <dbReference type="SAM" id="Coils"/>
    </source>
</evidence>
<keyword evidence="2" id="KW-0175">Coiled coil</keyword>
<dbReference type="Gramene" id="PVH32090">
    <property type="protein sequence ID" value="PVH32090"/>
    <property type="gene ID" value="PAHAL_9G308100"/>
</dbReference>
<dbReference type="InterPro" id="IPR036875">
    <property type="entry name" value="Znf_CCHC_sf"/>
</dbReference>
<evidence type="ECO:0000256" key="1">
    <source>
        <dbReference type="PROSITE-ProRule" id="PRU00047"/>
    </source>
</evidence>
<feature type="domain" description="CCHC-type" evidence="4">
    <location>
        <begin position="388"/>
        <end position="401"/>
    </location>
</feature>
<keyword evidence="1" id="KW-0479">Metal-binding</keyword>
<name>A0A2T8I347_9POAL</name>
<dbReference type="AlphaFoldDB" id="A0A2T8I347"/>
<dbReference type="Gene3D" id="4.10.60.10">
    <property type="entry name" value="Zinc finger, CCHC-type"/>
    <property type="match status" value="1"/>
</dbReference>
<dbReference type="InterPro" id="IPR001878">
    <property type="entry name" value="Znf_CCHC"/>
</dbReference>
<dbReference type="GO" id="GO:0008270">
    <property type="term" value="F:zinc ion binding"/>
    <property type="evidence" value="ECO:0007669"/>
    <property type="project" value="UniProtKB-KW"/>
</dbReference>